<keyword evidence="3" id="KW-0472">Membrane</keyword>
<dbReference type="PANTHER" id="PTHR34001:SF3">
    <property type="entry name" value="BLL7405 PROTEIN"/>
    <property type="match status" value="1"/>
</dbReference>
<evidence type="ECO:0000256" key="1">
    <source>
        <dbReference type="ARBA" id="ARBA00004442"/>
    </source>
</evidence>
<evidence type="ECO:0000256" key="2">
    <source>
        <dbReference type="ARBA" id="ARBA00022729"/>
    </source>
</evidence>
<keyword evidence="9" id="KW-1185">Reference proteome</keyword>
<evidence type="ECO:0000256" key="4">
    <source>
        <dbReference type="ARBA" id="ARBA00023237"/>
    </source>
</evidence>
<gene>
    <name evidence="8" type="ORF">SAMN05192530_10647</name>
</gene>
<dbReference type="RefSeq" id="WP_090674239.1">
    <property type="nucleotide sequence ID" value="NZ_FNIT01000006.1"/>
</dbReference>
<dbReference type="STRING" id="1166073.SAMN05192530_10647"/>
<keyword evidence="2 6" id="KW-0732">Signal</keyword>
<reference evidence="8 9" key="1">
    <citation type="submission" date="2016-10" db="EMBL/GenBank/DDBJ databases">
        <authorList>
            <person name="de Groot N.N."/>
        </authorList>
    </citation>
    <scope>NUCLEOTIDE SEQUENCE [LARGE SCALE GENOMIC DNA]</scope>
    <source>
        <strain evidence="9">L7-484,KACC 16230,DSM 25025</strain>
    </source>
</reference>
<dbReference type="InterPro" id="IPR027385">
    <property type="entry name" value="Beta-barrel_OMP"/>
</dbReference>
<evidence type="ECO:0000313" key="8">
    <source>
        <dbReference type="EMBL" id="SDO39820.1"/>
    </source>
</evidence>
<dbReference type="OrthoDB" id="7916126at2"/>
<protein>
    <submittedName>
        <fullName evidence="8">Outer membrane immunogenic protein</fullName>
    </submittedName>
</protein>
<evidence type="ECO:0000256" key="5">
    <source>
        <dbReference type="ARBA" id="ARBA00038306"/>
    </source>
</evidence>
<dbReference type="AlphaFoldDB" id="A0A1H0J8G3"/>
<sequence length="262" mass="27466">MKRFALLLASAAFVTPALAADVVYEEPAAPVVALPPAYSWTGFYVGGQAGAAFNRDSGAFSSDNTSFIGGSDNSDDAAFIGGVHVGYDYQINNLIVGAIADINYIDASSATSYTIPSFGGGFDSFGVVNDINFVGTVRGKVGFAADRFAIYATGGLAYADFDNEYNGASSFRSRSGTIYTVAANQDSDDIGYAVGGGVDYLVTPNLSLGLEYLYTDLGSSDANITYTAVGTALQTDQQSFTSNSNSDLDFHTVWAKASFRFN</sequence>
<accession>A0A1H0J8G3</accession>
<feature type="chain" id="PRO_5011455991" evidence="6">
    <location>
        <begin position="20"/>
        <end position="262"/>
    </location>
</feature>
<evidence type="ECO:0000259" key="7">
    <source>
        <dbReference type="Pfam" id="PF13505"/>
    </source>
</evidence>
<name>A0A1H0J8G3_9HYPH</name>
<dbReference type="InterPro" id="IPR011250">
    <property type="entry name" value="OMP/PagP_B-barrel"/>
</dbReference>
<comment type="similarity">
    <text evidence="5">Belongs to the Omp25/RopB family.</text>
</comment>
<keyword evidence="4" id="KW-0998">Cell outer membrane</keyword>
<proteinExistence type="inferred from homology"/>
<dbReference type="SUPFAM" id="SSF56925">
    <property type="entry name" value="OMPA-like"/>
    <property type="match status" value="1"/>
</dbReference>
<comment type="subcellular location">
    <subcellularLocation>
        <location evidence="1">Cell outer membrane</location>
    </subcellularLocation>
</comment>
<organism evidence="8 9">
    <name type="scientific">Aureimonas jatrophae</name>
    <dbReference type="NCBI Taxonomy" id="1166073"/>
    <lineage>
        <taxon>Bacteria</taxon>
        <taxon>Pseudomonadati</taxon>
        <taxon>Pseudomonadota</taxon>
        <taxon>Alphaproteobacteria</taxon>
        <taxon>Hyphomicrobiales</taxon>
        <taxon>Aurantimonadaceae</taxon>
        <taxon>Aureimonas</taxon>
    </lineage>
</organism>
<feature type="signal peptide" evidence="6">
    <location>
        <begin position="1"/>
        <end position="19"/>
    </location>
</feature>
<evidence type="ECO:0000256" key="6">
    <source>
        <dbReference type="SAM" id="SignalP"/>
    </source>
</evidence>
<dbReference type="Proteomes" id="UP000198793">
    <property type="component" value="Unassembled WGS sequence"/>
</dbReference>
<dbReference type="Pfam" id="PF13505">
    <property type="entry name" value="OMP_b-brl"/>
    <property type="match status" value="1"/>
</dbReference>
<dbReference type="Gene3D" id="2.40.160.20">
    <property type="match status" value="1"/>
</dbReference>
<evidence type="ECO:0000313" key="9">
    <source>
        <dbReference type="Proteomes" id="UP000198793"/>
    </source>
</evidence>
<dbReference type="GO" id="GO:0009279">
    <property type="term" value="C:cell outer membrane"/>
    <property type="evidence" value="ECO:0007669"/>
    <property type="project" value="UniProtKB-SubCell"/>
</dbReference>
<evidence type="ECO:0000256" key="3">
    <source>
        <dbReference type="ARBA" id="ARBA00023136"/>
    </source>
</evidence>
<dbReference type="InterPro" id="IPR051692">
    <property type="entry name" value="OMP-like"/>
</dbReference>
<feature type="domain" description="Outer membrane protein beta-barrel" evidence="7">
    <location>
        <begin position="6"/>
        <end position="234"/>
    </location>
</feature>
<dbReference type="PANTHER" id="PTHR34001">
    <property type="entry name" value="BLL7405 PROTEIN"/>
    <property type="match status" value="1"/>
</dbReference>
<dbReference type="EMBL" id="FNIT01000006">
    <property type="protein sequence ID" value="SDO39820.1"/>
    <property type="molecule type" value="Genomic_DNA"/>
</dbReference>